<dbReference type="EMBL" id="JAGTTL010000012">
    <property type="protein sequence ID" value="KAK6315041.1"/>
    <property type="molecule type" value="Genomic_DNA"/>
</dbReference>
<accession>A0AAN8M1K2</accession>
<evidence type="ECO:0000313" key="1">
    <source>
        <dbReference type="EMBL" id="KAK6315041.1"/>
    </source>
</evidence>
<dbReference type="AlphaFoldDB" id="A0AAN8M1K2"/>
<evidence type="ECO:0000313" key="2">
    <source>
        <dbReference type="Proteomes" id="UP001356427"/>
    </source>
</evidence>
<name>A0AAN8M1K2_9TELE</name>
<protein>
    <submittedName>
        <fullName evidence="1">Uncharacterized protein</fullName>
    </submittedName>
</protein>
<keyword evidence="2" id="KW-1185">Reference proteome</keyword>
<sequence length="81" mass="9046">MSKYFYAHDRTQSSIYQDAEGFQLHSSPLLLKKPKHLPLDENIVYGITAIEQATSPLLSKAVDELLSTTSKAVSSSELFRC</sequence>
<dbReference type="Proteomes" id="UP001356427">
    <property type="component" value="Unassembled WGS sequence"/>
</dbReference>
<reference evidence="1 2" key="1">
    <citation type="submission" date="2021-04" db="EMBL/GenBank/DDBJ databases">
        <authorList>
            <person name="De Guttry C."/>
            <person name="Zahm M."/>
            <person name="Klopp C."/>
            <person name="Cabau C."/>
            <person name="Louis A."/>
            <person name="Berthelot C."/>
            <person name="Parey E."/>
            <person name="Roest Crollius H."/>
            <person name="Montfort J."/>
            <person name="Robinson-Rechavi M."/>
            <person name="Bucao C."/>
            <person name="Bouchez O."/>
            <person name="Gislard M."/>
            <person name="Lluch J."/>
            <person name="Milhes M."/>
            <person name="Lampietro C."/>
            <person name="Lopez Roques C."/>
            <person name="Donnadieu C."/>
            <person name="Braasch I."/>
            <person name="Desvignes T."/>
            <person name="Postlethwait J."/>
            <person name="Bobe J."/>
            <person name="Wedekind C."/>
            <person name="Guiguen Y."/>
        </authorList>
    </citation>
    <scope>NUCLEOTIDE SEQUENCE [LARGE SCALE GENOMIC DNA]</scope>
    <source>
        <strain evidence="1">Cs_M1</strain>
        <tissue evidence="1">Blood</tissue>
    </source>
</reference>
<organism evidence="1 2">
    <name type="scientific">Coregonus suidteri</name>
    <dbReference type="NCBI Taxonomy" id="861788"/>
    <lineage>
        <taxon>Eukaryota</taxon>
        <taxon>Metazoa</taxon>
        <taxon>Chordata</taxon>
        <taxon>Craniata</taxon>
        <taxon>Vertebrata</taxon>
        <taxon>Euteleostomi</taxon>
        <taxon>Actinopterygii</taxon>
        <taxon>Neopterygii</taxon>
        <taxon>Teleostei</taxon>
        <taxon>Protacanthopterygii</taxon>
        <taxon>Salmoniformes</taxon>
        <taxon>Salmonidae</taxon>
        <taxon>Coregoninae</taxon>
        <taxon>Coregonus</taxon>
    </lineage>
</organism>
<gene>
    <name evidence="1" type="ORF">J4Q44_G00145700</name>
</gene>
<proteinExistence type="predicted"/>
<comment type="caution">
    <text evidence="1">The sequence shown here is derived from an EMBL/GenBank/DDBJ whole genome shotgun (WGS) entry which is preliminary data.</text>
</comment>